<dbReference type="CDD" id="cd02137">
    <property type="entry name" value="MhqN-like"/>
    <property type="match status" value="1"/>
</dbReference>
<gene>
    <name evidence="4" type="ORF">HPT30_24175</name>
</gene>
<dbReference type="SUPFAM" id="SSF55469">
    <property type="entry name" value="FMN-dependent nitroreductase-like"/>
    <property type="match status" value="1"/>
</dbReference>
<dbReference type="EMBL" id="JABWCS010000219">
    <property type="protein sequence ID" value="NUU63461.1"/>
    <property type="molecule type" value="Genomic_DNA"/>
</dbReference>
<proteinExistence type="inferred from homology"/>
<name>A0A850F057_9BACL</name>
<evidence type="ECO:0000256" key="1">
    <source>
        <dbReference type="ARBA" id="ARBA00007118"/>
    </source>
</evidence>
<evidence type="ECO:0000313" key="5">
    <source>
        <dbReference type="Proteomes" id="UP000564806"/>
    </source>
</evidence>
<evidence type="ECO:0000313" key="4">
    <source>
        <dbReference type="EMBL" id="NUU63461.1"/>
    </source>
</evidence>
<dbReference type="RefSeq" id="WP_175374043.1">
    <property type="nucleotide sequence ID" value="NZ_JABWCS010000219.1"/>
</dbReference>
<dbReference type="InterPro" id="IPR000415">
    <property type="entry name" value="Nitroreductase-like"/>
</dbReference>
<feature type="domain" description="Nitroreductase" evidence="3">
    <location>
        <begin position="15"/>
        <end position="191"/>
    </location>
</feature>
<comment type="caution">
    <text evidence="4">The sequence shown here is derived from an EMBL/GenBank/DDBJ whole genome shotgun (WGS) entry which is preliminary data.</text>
</comment>
<comment type="similarity">
    <text evidence="1">Belongs to the nitroreductase family.</text>
</comment>
<dbReference type="PANTHER" id="PTHR43673:SF3">
    <property type="entry name" value="NAD(P)H NITROREDUCTASE YODC-RELATED"/>
    <property type="match status" value="1"/>
</dbReference>
<keyword evidence="5" id="KW-1185">Reference proteome</keyword>
<dbReference type="Gene3D" id="3.40.109.10">
    <property type="entry name" value="NADH Oxidase"/>
    <property type="match status" value="1"/>
</dbReference>
<protein>
    <submittedName>
        <fullName evidence="4">Nitroreductase family protein</fullName>
    </submittedName>
</protein>
<evidence type="ECO:0000259" key="3">
    <source>
        <dbReference type="Pfam" id="PF00881"/>
    </source>
</evidence>
<evidence type="ECO:0000256" key="2">
    <source>
        <dbReference type="ARBA" id="ARBA00023002"/>
    </source>
</evidence>
<dbReference type="AlphaFoldDB" id="A0A850F057"/>
<accession>A0A850F057</accession>
<keyword evidence="2" id="KW-0560">Oxidoreductase</keyword>
<reference evidence="4" key="1">
    <citation type="submission" date="2020-06" db="EMBL/GenBank/DDBJ databases">
        <title>Paenibacillus sp. nov., isolated from soil.</title>
        <authorList>
            <person name="Seo Y.L."/>
        </authorList>
    </citation>
    <scope>NUCLEOTIDE SEQUENCE [LARGE SCALE GENOMIC DNA]</scope>
    <source>
        <strain evidence="4">JW14</strain>
    </source>
</reference>
<dbReference type="PANTHER" id="PTHR43673">
    <property type="entry name" value="NAD(P)H NITROREDUCTASE YDGI-RELATED"/>
    <property type="match status" value="1"/>
</dbReference>
<dbReference type="Pfam" id="PF00881">
    <property type="entry name" value="Nitroreductase"/>
    <property type="match status" value="1"/>
</dbReference>
<dbReference type="Proteomes" id="UP000564806">
    <property type="component" value="Unassembled WGS sequence"/>
</dbReference>
<dbReference type="GO" id="GO:0016491">
    <property type="term" value="F:oxidoreductase activity"/>
    <property type="evidence" value="ECO:0007669"/>
    <property type="project" value="UniProtKB-KW"/>
</dbReference>
<organism evidence="4 5">
    <name type="scientific">Paenibacillus agri</name>
    <dbReference type="NCBI Taxonomy" id="2744309"/>
    <lineage>
        <taxon>Bacteria</taxon>
        <taxon>Bacillati</taxon>
        <taxon>Bacillota</taxon>
        <taxon>Bacilli</taxon>
        <taxon>Bacillales</taxon>
        <taxon>Paenibacillaceae</taxon>
        <taxon>Paenibacillus</taxon>
    </lineage>
</organism>
<sequence length="217" mass="24648">MTTELKVGQEFKKVISERRSVRKYDSSWKISKKEIEELLNEAILAPSSSNLQPWRFIVINDQSLQEKLLPIAYNQQQAVDASAIIAVLGDTEAYRNVHTIYDKAQAEGFITPEIKETMVNNTWNNYSSFSPERRRNIALIDGGLISMQLMLAAKAKGYDTVPMGGYDPVAFRELFQIPERYVPVMLIALGKAAAEGRPTTRLPLEQVTYWNEFQGEK</sequence>
<dbReference type="InterPro" id="IPR029479">
    <property type="entry name" value="Nitroreductase"/>
</dbReference>